<sequence>MSGRRFGGGEVQRSLDDRKYLIERRWRLLALSGVGTWEWLPEIFSDFCQWHKDYTPENRVTWVAILGVPLHAWNNYTFNNILNRWGEILYIEDEHLVGNDFSIKRAKLLTNHLEFIEESIDLNCDGDIFKVRLREFSFAFWSSFELPCDKDEDPPASGYDSEENYSKTASTFVEESYVHLQKNSGVEVTDPGCEVGRVEVAPATVAQRDVILSCLETPCSNVVGNMQVPLIDAWAVNRAAEDGGSLGFDHVVLEADMEMVPNNMEGPSWVESVDLLNNPLSAKDVVAVRNRIVHSEEESFFPELVKSIGKKKYAFLLDLQN</sequence>
<keyword evidence="2" id="KW-1185">Reference proteome</keyword>
<dbReference type="PANTHER" id="PTHR34427:SF5">
    <property type="entry name" value="DUF4283 DOMAIN-CONTAINING PROTEIN"/>
    <property type="match status" value="1"/>
</dbReference>
<evidence type="ECO:0008006" key="3">
    <source>
        <dbReference type="Google" id="ProtNLM"/>
    </source>
</evidence>
<evidence type="ECO:0000313" key="1">
    <source>
        <dbReference type="EMBL" id="KAK8512424.1"/>
    </source>
</evidence>
<reference evidence="1 2" key="1">
    <citation type="journal article" date="2024" name="G3 (Bethesda)">
        <title>Genome assembly of Hibiscus sabdariffa L. provides insights into metabolisms of medicinal natural products.</title>
        <authorList>
            <person name="Kim T."/>
        </authorList>
    </citation>
    <scope>NUCLEOTIDE SEQUENCE [LARGE SCALE GENOMIC DNA]</scope>
    <source>
        <strain evidence="1">TK-2024</strain>
        <tissue evidence="1">Old leaves</tissue>
    </source>
</reference>
<name>A0ABR2BZS4_9ROSI</name>
<protein>
    <recommendedName>
        <fullName evidence="3">DUF4283 domain-containing protein</fullName>
    </recommendedName>
</protein>
<accession>A0ABR2BZS4</accession>
<gene>
    <name evidence="1" type="ORF">V6N12_075003</name>
</gene>
<dbReference type="PANTHER" id="PTHR34427">
    <property type="entry name" value="DUF4283 DOMAIN PROTEIN"/>
    <property type="match status" value="1"/>
</dbReference>
<proteinExistence type="predicted"/>
<organism evidence="1 2">
    <name type="scientific">Hibiscus sabdariffa</name>
    <name type="common">roselle</name>
    <dbReference type="NCBI Taxonomy" id="183260"/>
    <lineage>
        <taxon>Eukaryota</taxon>
        <taxon>Viridiplantae</taxon>
        <taxon>Streptophyta</taxon>
        <taxon>Embryophyta</taxon>
        <taxon>Tracheophyta</taxon>
        <taxon>Spermatophyta</taxon>
        <taxon>Magnoliopsida</taxon>
        <taxon>eudicotyledons</taxon>
        <taxon>Gunneridae</taxon>
        <taxon>Pentapetalae</taxon>
        <taxon>rosids</taxon>
        <taxon>malvids</taxon>
        <taxon>Malvales</taxon>
        <taxon>Malvaceae</taxon>
        <taxon>Malvoideae</taxon>
        <taxon>Hibiscus</taxon>
    </lineage>
</organism>
<dbReference type="Proteomes" id="UP001472677">
    <property type="component" value="Unassembled WGS sequence"/>
</dbReference>
<evidence type="ECO:0000313" key="2">
    <source>
        <dbReference type="Proteomes" id="UP001472677"/>
    </source>
</evidence>
<dbReference type="EMBL" id="JBBPBM010000072">
    <property type="protein sequence ID" value="KAK8512424.1"/>
    <property type="molecule type" value="Genomic_DNA"/>
</dbReference>
<comment type="caution">
    <text evidence="1">The sequence shown here is derived from an EMBL/GenBank/DDBJ whole genome shotgun (WGS) entry which is preliminary data.</text>
</comment>